<dbReference type="PANTHER" id="PTHR39186">
    <property type="entry name" value="DUF2071 FAMILY PROTEIN"/>
    <property type="match status" value="1"/>
</dbReference>
<sequence length="269" mass="31488">MIRKLRRCFKMTDYKSELPLEARRRERHRPDSPVVMYQRWSELLFLHWAVPPEVVQAGLPEGLTVDTYEGQAWIGVVPFLMHGVRPRGLPPVPALSNFPELNLRTYVYDHIGRPGVWFYSLDTPNSVANWIARTFFHLNYRTARMEVRHGEREIDCRSELKQDNRFDEAQHYRWRREGRAFEAEPGSLEFFLAERYRLFAYDWKSRRLFSGRVHHVPYPLQAAKVSQYSKRLFSLSDLEEPDGGPDHTLCSAGVPITVHPLARVAPIQG</sequence>
<comment type="caution">
    <text evidence="1">The sequence shown here is derived from an EMBL/GenBank/DDBJ whole genome shotgun (WGS) entry which is preliminary data.</text>
</comment>
<dbReference type="InterPro" id="IPR018644">
    <property type="entry name" value="DUF2071"/>
</dbReference>
<dbReference type="Pfam" id="PF09844">
    <property type="entry name" value="DUF2071"/>
    <property type="match status" value="1"/>
</dbReference>
<dbReference type="InterPro" id="IPR023375">
    <property type="entry name" value="ADC_dom_sf"/>
</dbReference>
<dbReference type="PANTHER" id="PTHR39186:SF1">
    <property type="entry name" value="DUF2071 DOMAIN-CONTAINING PROTEIN"/>
    <property type="match status" value="1"/>
</dbReference>
<evidence type="ECO:0000313" key="1">
    <source>
        <dbReference type="EMBL" id="PXA04606.1"/>
    </source>
</evidence>
<protein>
    <recommendedName>
        <fullName evidence="3">DUF2071 domain-containing protein</fullName>
    </recommendedName>
</protein>
<dbReference type="EMBL" id="QHJQ01000003">
    <property type="protein sequence ID" value="PXA04606.1"/>
    <property type="molecule type" value="Genomic_DNA"/>
</dbReference>
<name>A0A317ZGC0_9BACT</name>
<reference evidence="1 2" key="1">
    <citation type="submission" date="2018-05" db="EMBL/GenBank/DDBJ databases">
        <title>Coraliomargarita sinensis sp. nov., isolated from a marine solar saltern.</title>
        <authorList>
            <person name="Zhou L.Y."/>
        </authorList>
    </citation>
    <scope>NUCLEOTIDE SEQUENCE [LARGE SCALE GENOMIC DNA]</scope>
    <source>
        <strain evidence="1 2">WN38</strain>
    </source>
</reference>
<dbReference type="InParanoid" id="A0A317ZGC0"/>
<dbReference type="AlphaFoldDB" id="A0A317ZGC0"/>
<gene>
    <name evidence="1" type="ORF">DDZ13_05380</name>
</gene>
<accession>A0A317ZGC0</accession>
<dbReference type="Proteomes" id="UP000247099">
    <property type="component" value="Unassembled WGS sequence"/>
</dbReference>
<proteinExistence type="predicted"/>
<dbReference type="SUPFAM" id="SSF160104">
    <property type="entry name" value="Acetoacetate decarboxylase-like"/>
    <property type="match status" value="1"/>
</dbReference>
<dbReference type="OrthoDB" id="150993at2"/>
<evidence type="ECO:0008006" key="3">
    <source>
        <dbReference type="Google" id="ProtNLM"/>
    </source>
</evidence>
<organism evidence="1 2">
    <name type="scientific">Coraliomargarita sinensis</name>
    <dbReference type="NCBI Taxonomy" id="2174842"/>
    <lineage>
        <taxon>Bacteria</taxon>
        <taxon>Pseudomonadati</taxon>
        <taxon>Verrucomicrobiota</taxon>
        <taxon>Opitutia</taxon>
        <taxon>Puniceicoccales</taxon>
        <taxon>Coraliomargaritaceae</taxon>
        <taxon>Coraliomargarita</taxon>
    </lineage>
</organism>
<evidence type="ECO:0000313" key="2">
    <source>
        <dbReference type="Proteomes" id="UP000247099"/>
    </source>
</evidence>
<keyword evidence="2" id="KW-1185">Reference proteome</keyword>